<sequence length="520" mass="58254">MSVKPGKPPRSRRTWARQACGMRFMAVKLTLTHVLNTDPIEQSCLRAQRRLDICCAQRNQPRLESVIDGSPERKRTALTSNPTAHEHHSRPSELSSVPPAAAITSDVQDTRHARRQQEDNASLDLRRERNRKRTLKEKSAIINAIARVKRKDHTVNRRYDIWPRYPEHHARCDSDERPTPAISPFIHSRAVLRVNENPPSHKGLTCPPQDDIEPSNLLSPRRNPSSSDDEFRPNTHSQPQVEHPKHQGDATFLALKYHIQRSVKLKLGLALPQTSNFHPMTCLTKQGKVRQSEILRSRRSSVLTNGSVEVEIPHLVHPMSKRSLRGEFPARCEQGHCPLQRPMDLPFHSFEDIPYRSTPCGRDFSNEILFRCGGSARLSTRHPIAIHGAMVTVASVLQLTDCRGSKHCDLWAGSSQDAHVSARSRIDELRADGEMIQYRPLSLGLHFGRPTGTAPIVGVEAGGKEMSEFNLDCDSAATASGDRASERSKVTNQPPPHRQLPVEDGDQRTAAAIPGSPFRL</sequence>
<feature type="region of interest" description="Disordered" evidence="1">
    <location>
        <begin position="196"/>
        <end position="247"/>
    </location>
</feature>
<reference evidence="2" key="1">
    <citation type="submission" date="2019-05" db="EMBL/GenBank/DDBJ databases">
        <authorList>
            <person name="Piombo E."/>
        </authorList>
    </citation>
    <scope>NUCLEOTIDE SEQUENCE</scope>
    <source>
        <strain evidence="2">C2S</strain>
    </source>
</reference>
<evidence type="ECO:0000313" key="3">
    <source>
        <dbReference type="Proteomes" id="UP000760494"/>
    </source>
</evidence>
<name>A0A9Q9RRJ5_FUSFU</name>
<protein>
    <submittedName>
        <fullName evidence="2">Uncharacterized protein</fullName>
    </submittedName>
</protein>
<evidence type="ECO:0000313" key="2">
    <source>
        <dbReference type="EMBL" id="VTT74619.1"/>
    </source>
</evidence>
<dbReference type="Proteomes" id="UP000760494">
    <property type="component" value="Unassembled WGS sequence"/>
</dbReference>
<feature type="region of interest" description="Disordered" evidence="1">
    <location>
        <begin position="477"/>
        <end position="520"/>
    </location>
</feature>
<comment type="caution">
    <text evidence="2">The sequence shown here is derived from an EMBL/GenBank/DDBJ whole genome shotgun (WGS) entry which is preliminary data.</text>
</comment>
<organism evidence="2 3">
    <name type="scientific">Fusarium fujikuroi</name>
    <name type="common">Bakanae and foot rot disease fungus</name>
    <name type="synonym">Gibberella fujikuroi</name>
    <dbReference type="NCBI Taxonomy" id="5127"/>
    <lineage>
        <taxon>Eukaryota</taxon>
        <taxon>Fungi</taxon>
        <taxon>Dikarya</taxon>
        <taxon>Ascomycota</taxon>
        <taxon>Pezizomycotina</taxon>
        <taxon>Sordariomycetes</taxon>
        <taxon>Hypocreomycetidae</taxon>
        <taxon>Hypocreales</taxon>
        <taxon>Nectriaceae</taxon>
        <taxon>Fusarium</taxon>
        <taxon>Fusarium fujikuroi species complex</taxon>
    </lineage>
</organism>
<proteinExistence type="predicted"/>
<feature type="compositionally biased region" description="Polar residues" evidence="1">
    <location>
        <begin position="216"/>
        <end position="226"/>
    </location>
</feature>
<evidence type="ECO:0000256" key="1">
    <source>
        <dbReference type="SAM" id="MobiDB-lite"/>
    </source>
</evidence>
<dbReference type="AlphaFoldDB" id="A0A9Q9RRJ5"/>
<feature type="compositionally biased region" description="Basic and acidic residues" evidence="1">
    <location>
        <begin position="108"/>
        <end position="118"/>
    </location>
</feature>
<dbReference type="EMBL" id="CABFJX010000374">
    <property type="protein sequence ID" value="VTT74619.1"/>
    <property type="molecule type" value="Genomic_DNA"/>
</dbReference>
<gene>
    <name evidence="2" type="ORF">C2S_1805</name>
</gene>
<feature type="region of interest" description="Disordered" evidence="1">
    <location>
        <begin position="65"/>
        <end position="131"/>
    </location>
</feature>
<accession>A0A9Q9RRJ5</accession>